<comment type="caution">
    <text evidence="2">The sequence shown here is derived from an EMBL/GenBank/DDBJ whole genome shotgun (WGS) entry which is preliminary data.</text>
</comment>
<keyword evidence="3" id="KW-1185">Reference proteome</keyword>
<feature type="region of interest" description="Disordered" evidence="1">
    <location>
        <begin position="398"/>
        <end position="451"/>
    </location>
</feature>
<evidence type="ECO:0000256" key="1">
    <source>
        <dbReference type="SAM" id="MobiDB-lite"/>
    </source>
</evidence>
<name>A0AAI8VGV1_9PEZI</name>
<evidence type="ECO:0000313" key="2">
    <source>
        <dbReference type="EMBL" id="CAJ2504670.1"/>
    </source>
</evidence>
<sequence length="451" mass="49090">MSTAATAESPESAGSPTPTPTRALTPIQEQDTTDTESSQAKSSKAASPDPDAAVATINFHLDSDMGVVVQMPGGKTTYKVSSCSIANASPVWRAMLYGEDTRVQPDTDDVTIELDGDAQAIDVLFRIVHYDFAMVPTEPTLDQLFEISRVTSQYKCVSLTYPWANKWLSQLSNYHGAADCYANCHKVAWIAWEFGDAELFHHMVDALIASCKMGADGKLVNISGALLEQMALPAGMLDIVTSMRTETITKILAGVNAPLQQISSGQGETGVMYCKVRKDPRECEAMMLGSAIPALLRAHLYPVPDASAFTESILELKDKLHAIKTLPYVGRDWKPHTSHDHCNLGFRDTVDKCLKEMPRSLGDDYLLNLSKQAKLSGVDNHNYLDDYKLRASRKSISESKFKDSVSKDSPKTDGKAKSTASKDLSDTHESVSAADDASKVTIKEEPEDGDA</sequence>
<dbReference type="AlphaFoldDB" id="A0AAI8VGV1"/>
<dbReference type="Proteomes" id="UP001295740">
    <property type="component" value="Unassembled WGS sequence"/>
</dbReference>
<reference evidence="2" key="1">
    <citation type="submission" date="2023-10" db="EMBL/GenBank/DDBJ databases">
        <authorList>
            <person name="Hackl T."/>
        </authorList>
    </citation>
    <scope>NUCLEOTIDE SEQUENCE</scope>
</reference>
<feature type="compositionally biased region" description="Basic and acidic residues" evidence="1">
    <location>
        <begin position="398"/>
        <end position="416"/>
    </location>
</feature>
<dbReference type="EMBL" id="CAUWAG010000007">
    <property type="protein sequence ID" value="CAJ2504670.1"/>
    <property type="molecule type" value="Genomic_DNA"/>
</dbReference>
<organism evidence="2 3">
    <name type="scientific">Anthostomella pinea</name>
    <dbReference type="NCBI Taxonomy" id="933095"/>
    <lineage>
        <taxon>Eukaryota</taxon>
        <taxon>Fungi</taxon>
        <taxon>Dikarya</taxon>
        <taxon>Ascomycota</taxon>
        <taxon>Pezizomycotina</taxon>
        <taxon>Sordariomycetes</taxon>
        <taxon>Xylariomycetidae</taxon>
        <taxon>Xylariales</taxon>
        <taxon>Xylariaceae</taxon>
        <taxon>Anthostomella</taxon>
    </lineage>
</organism>
<feature type="compositionally biased region" description="Low complexity" evidence="1">
    <location>
        <begin position="1"/>
        <end position="16"/>
    </location>
</feature>
<evidence type="ECO:0000313" key="3">
    <source>
        <dbReference type="Proteomes" id="UP001295740"/>
    </source>
</evidence>
<proteinExistence type="predicted"/>
<gene>
    <name evidence="2" type="ORF">KHLLAP_LOCUS5138</name>
</gene>
<protein>
    <submittedName>
        <fullName evidence="2">Uu.00g120640.m01.CDS01</fullName>
    </submittedName>
</protein>
<accession>A0AAI8VGV1</accession>
<feature type="region of interest" description="Disordered" evidence="1">
    <location>
        <begin position="1"/>
        <end position="51"/>
    </location>
</feature>
<feature type="compositionally biased region" description="Low complexity" evidence="1">
    <location>
        <begin position="37"/>
        <end position="51"/>
    </location>
</feature>